<dbReference type="SUPFAM" id="SSF81383">
    <property type="entry name" value="F-box domain"/>
    <property type="match status" value="1"/>
</dbReference>
<accession>A0A816EA18</accession>
<dbReference type="Proteomes" id="UP000663834">
    <property type="component" value="Unassembled WGS sequence"/>
</dbReference>
<dbReference type="PROSITE" id="PS50181">
    <property type="entry name" value="FBOX"/>
    <property type="match status" value="1"/>
</dbReference>
<comment type="caution">
    <text evidence="2">The sequence shown here is derived from an EMBL/GenBank/DDBJ whole genome shotgun (WGS) entry which is preliminary data.</text>
</comment>
<dbReference type="InterPro" id="IPR036047">
    <property type="entry name" value="F-box-like_dom_sf"/>
</dbReference>
<sequence length="529" mass="61640">MNMKTLNSKNINILDLPDEILLIIFHKLHMIEMFYSLVNVNQRFDRLVLDPFCIHHLDLTIEPFLNDNSPANNAIFNRIRREILPRINHKVNKLTIESLSMACILDTIDFTALTSLRLDNFQSEILFQHLTGDTILFRLLTNQITQIQVNTVDNIREISEGNELNILSLILSIGKYLTDVTFTHWWHNQGITFSFFNLTSTTCVSSSLTKLIILVQTFDDCLYLLDGRLKYLSILIISIIKINDSSSNIDNTKKLPKLKYFSLSSSCYTYCYNNRIVPLLRRMSNIEELTLFLSILRNESTYIVGTQLYNDFLVYMPRLNKFTFSIHTQINNNDIDIDLPSANDILNSFTKIGYRQVDLYADDKLTNNTGYCHVYSFPYHFDNFMFMTNRFPGGIFNTVRLLVMLDVHPFENDLFKIISQNFPLLQRLSIDNREPQKTKQHSSTIITFPHLYKLDVRKAHIDYAVEFLFDKNISLPRLTYLFIEYDTLATITEGFTNDAARRTCAQIKTLLITEPIVRPENFLSYFSSL</sequence>
<gene>
    <name evidence="2" type="ORF">KQP761_LOCUS29244</name>
</gene>
<organism evidence="2 3">
    <name type="scientific">Rotaria magnacalcarata</name>
    <dbReference type="NCBI Taxonomy" id="392030"/>
    <lineage>
        <taxon>Eukaryota</taxon>
        <taxon>Metazoa</taxon>
        <taxon>Spiralia</taxon>
        <taxon>Gnathifera</taxon>
        <taxon>Rotifera</taxon>
        <taxon>Eurotatoria</taxon>
        <taxon>Bdelloidea</taxon>
        <taxon>Philodinida</taxon>
        <taxon>Philodinidae</taxon>
        <taxon>Rotaria</taxon>
    </lineage>
</organism>
<evidence type="ECO:0000313" key="2">
    <source>
        <dbReference type="EMBL" id="CAF1647243.1"/>
    </source>
</evidence>
<dbReference type="EMBL" id="CAJNOW010016053">
    <property type="protein sequence ID" value="CAF1647243.1"/>
    <property type="molecule type" value="Genomic_DNA"/>
</dbReference>
<protein>
    <recommendedName>
        <fullName evidence="1">F-box domain-containing protein</fullName>
    </recommendedName>
</protein>
<evidence type="ECO:0000259" key="1">
    <source>
        <dbReference type="PROSITE" id="PS50181"/>
    </source>
</evidence>
<reference evidence="2" key="1">
    <citation type="submission" date="2021-02" db="EMBL/GenBank/DDBJ databases">
        <authorList>
            <person name="Nowell W R."/>
        </authorList>
    </citation>
    <scope>NUCLEOTIDE SEQUENCE</scope>
</reference>
<evidence type="ECO:0000313" key="3">
    <source>
        <dbReference type="Proteomes" id="UP000663834"/>
    </source>
</evidence>
<dbReference type="InterPro" id="IPR001810">
    <property type="entry name" value="F-box_dom"/>
</dbReference>
<dbReference type="OrthoDB" id="9856535at2759"/>
<name>A0A816EA18_9BILA</name>
<proteinExistence type="predicted"/>
<feature type="domain" description="F-box" evidence="1">
    <location>
        <begin position="10"/>
        <end position="57"/>
    </location>
</feature>
<dbReference type="AlphaFoldDB" id="A0A816EA18"/>